<keyword evidence="3" id="KW-1185">Reference proteome</keyword>
<dbReference type="OrthoDB" id="2042334at2"/>
<evidence type="ECO:0000256" key="1">
    <source>
        <dbReference type="SAM" id="SignalP"/>
    </source>
</evidence>
<evidence type="ECO:0000313" key="3">
    <source>
        <dbReference type="Proteomes" id="UP000198558"/>
    </source>
</evidence>
<dbReference type="Proteomes" id="UP000198558">
    <property type="component" value="Unassembled WGS sequence"/>
</dbReference>
<dbReference type="EMBL" id="FOIN01000006">
    <property type="protein sequence ID" value="SET31111.1"/>
    <property type="molecule type" value="Genomic_DNA"/>
</dbReference>
<feature type="chain" id="PRO_5039047174" description="DUF5050 domain-containing protein" evidence="1">
    <location>
        <begin position="26"/>
        <end position="387"/>
    </location>
</feature>
<feature type="signal peptide" evidence="1">
    <location>
        <begin position="1"/>
        <end position="25"/>
    </location>
</feature>
<keyword evidence="1" id="KW-0732">Signal</keyword>
<name>A0A1I0DHI7_9FIRM</name>
<gene>
    <name evidence="2" type="ORF">SAMN04489758_1069</name>
</gene>
<dbReference type="AlphaFoldDB" id="A0A1I0DHI7"/>
<protein>
    <recommendedName>
        <fullName evidence="4">DUF5050 domain-containing protein</fullName>
    </recommendedName>
</protein>
<reference evidence="3" key="1">
    <citation type="submission" date="2016-10" db="EMBL/GenBank/DDBJ databases">
        <authorList>
            <person name="Varghese N."/>
            <person name="Submissions S."/>
        </authorList>
    </citation>
    <scope>NUCLEOTIDE SEQUENCE [LARGE SCALE GENOMIC DNA]</scope>
    <source>
        <strain evidence="3">DSM 1551</strain>
    </source>
</reference>
<accession>A0A1I0DHI7</accession>
<dbReference type="GeneID" id="78287847"/>
<evidence type="ECO:0000313" key="2">
    <source>
        <dbReference type="EMBL" id="SET31111.1"/>
    </source>
</evidence>
<sequence>MQHRLKKIIILIVLNIVFISGCSTNTDTPGENNVQVYEQFGALEFSTDDGFYHTNNSGYLYFFDYETKKDVLTCSKANCRMEAQLKEDSEAYIGNNGAGFVSGDKLYVISKNDDIEKKYSLIESNLDRSNQKEIVKINSTMILSFAVIKETAYFAIDEVIFTESESGAIVEEPKHNCYLLGVDLKSGKQERLTEPKNNFNNSLKIVAADENMIYMTYNYFENYFDGTNFKDANEKIENYEYDIKTKKLTSVLEDRNIVKGQLIGDTLLTVESKYINEKEVNSEKLFTVMKYTLPDYKPIEIVSTRQYPIFNNDEWIYQDDKTKEFYSLNFETVESKKITMNGAKGIIIFNDAKDYYYISYMKDGKMERGFILKSDYKKGKKEIIEVH</sequence>
<organism evidence="2 3">
    <name type="scientific">Thomasclavelia cocleata</name>
    <dbReference type="NCBI Taxonomy" id="69824"/>
    <lineage>
        <taxon>Bacteria</taxon>
        <taxon>Bacillati</taxon>
        <taxon>Bacillota</taxon>
        <taxon>Erysipelotrichia</taxon>
        <taxon>Erysipelotrichales</taxon>
        <taxon>Coprobacillaceae</taxon>
        <taxon>Thomasclavelia</taxon>
    </lineage>
</organism>
<dbReference type="RefSeq" id="WP_092352782.1">
    <property type="nucleotide sequence ID" value="NZ_CAOJGJ010000004.1"/>
</dbReference>
<dbReference type="PROSITE" id="PS51257">
    <property type="entry name" value="PROKAR_LIPOPROTEIN"/>
    <property type="match status" value="1"/>
</dbReference>
<proteinExistence type="predicted"/>
<evidence type="ECO:0008006" key="4">
    <source>
        <dbReference type="Google" id="ProtNLM"/>
    </source>
</evidence>